<evidence type="ECO:0000259" key="7">
    <source>
        <dbReference type="Pfam" id="PF14322"/>
    </source>
</evidence>
<evidence type="ECO:0000313" key="9">
    <source>
        <dbReference type="Proteomes" id="UP000183209"/>
    </source>
</evidence>
<name>A0A1I6V3H3_9FLAO</name>
<comment type="similarity">
    <text evidence="2">Belongs to the SusD family.</text>
</comment>
<keyword evidence="4" id="KW-0472">Membrane</keyword>
<evidence type="ECO:0000256" key="5">
    <source>
        <dbReference type="ARBA" id="ARBA00023237"/>
    </source>
</evidence>
<comment type="subcellular location">
    <subcellularLocation>
        <location evidence="1">Cell outer membrane</location>
    </subcellularLocation>
</comment>
<dbReference type="EMBL" id="FPAG01000008">
    <property type="protein sequence ID" value="SFT08238.1"/>
    <property type="molecule type" value="Genomic_DNA"/>
</dbReference>
<evidence type="ECO:0000259" key="6">
    <source>
        <dbReference type="Pfam" id="PF07980"/>
    </source>
</evidence>
<evidence type="ECO:0000256" key="1">
    <source>
        <dbReference type="ARBA" id="ARBA00004442"/>
    </source>
</evidence>
<keyword evidence="5" id="KW-0998">Cell outer membrane</keyword>
<gene>
    <name evidence="8" type="ORF">SAMN04487906_2839</name>
</gene>
<feature type="domain" description="SusD-like N-terminal" evidence="7">
    <location>
        <begin position="111"/>
        <end position="244"/>
    </location>
</feature>
<dbReference type="Pfam" id="PF14322">
    <property type="entry name" value="SusD-like_3"/>
    <property type="match status" value="1"/>
</dbReference>
<dbReference type="Proteomes" id="UP000183209">
    <property type="component" value="Unassembled WGS sequence"/>
</dbReference>
<dbReference type="Pfam" id="PF07980">
    <property type="entry name" value="SusD_RagB"/>
    <property type="match status" value="1"/>
</dbReference>
<dbReference type="AlphaFoldDB" id="A0A1I6V3H3"/>
<keyword evidence="3" id="KW-0732">Signal</keyword>
<dbReference type="OrthoDB" id="5694214at2"/>
<evidence type="ECO:0000313" key="8">
    <source>
        <dbReference type="EMBL" id="SFT08238.1"/>
    </source>
</evidence>
<sequence>MKNNIKYIDKLLVALALILMVSCDTEEFLDRSPREELPGQDVFNNSGSIRTYAWQFYDAFPAYDQRGWYGGTDQVHGSKSTIQLRRGVSNLAMWADNDSDLMMRGGQNTESDWIWNRVDTPNSSYDYSAAYQNIRAINLMLDGLEKSTALQEAELNHWKAVGLFFRAYNHSDLLNRYGDIVYVDELLNDASDELYAARTPRDEVASMILGDLIWARDHVESSFNEHSNAINRDAINAFISRFGLREGTWRKYHGLGEVNKYLEASVAAGEELLPKYQLHPNYDEVFNSEDLSGVNGIILYKRYEEGITVHRTTQETRNGNAGEDLTKKAADLYLMTDGQTRWTSTLFEGDDSFNAETRNRDLRFYYTITPPYIVDLNGGQWNPTANPSDAEFFPFMESLSDDLHKTLPSDDWRGSLTRAQPNFVLNPLEGWNTTATGYRCWKFYNRLVTGNNNVDINDAPIFRIGEVMVNYAEAMYELGRFNQTVADETINLLRDRGGVAHLAVGAEPSDPTRDSDITPTLWEIRRERAIELMAEGFRFDDIRRWRKGSYLNEQKLGRWIDKTSTNLNTGYFFSSMPIQNGADKGYIAMDGVPPVWPEYYYLQPIPINELILNSNLTQNPGWEQ</sequence>
<dbReference type="InterPro" id="IPR012944">
    <property type="entry name" value="SusD_RagB_dom"/>
</dbReference>
<proteinExistence type="inferred from homology"/>
<dbReference type="InterPro" id="IPR033985">
    <property type="entry name" value="SusD-like_N"/>
</dbReference>
<reference evidence="8 9" key="1">
    <citation type="submission" date="2016-10" db="EMBL/GenBank/DDBJ databases">
        <authorList>
            <person name="de Groot N.N."/>
        </authorList>
    </citation>
    <scope>NUCLEOTIDE SEQUENCE [LARGE SCALE GENOMIC DNA]</scope>
    <source>
        <strain evidence="8 9">CGMCC 1.6114</strain>
    </source>
</reference>
<dbReference type="InterPro" id="IPR011990">
    <property type="entry name" value="TPR-like_helical_dom_sf"/>
</dbReference>
<accession>A0A1I6V3H3</accession>
<dbReference type="SUPFAM" id="SSF48452">
    <property type="entry name" value="TPR-like"/>
    <property type="match status" value="1"/>
</dbReference>
<dbReference type="PROSITE" id="PS51257">
    <property type="entry name" value="PROKAR_LIPOPROTEIN"/>
    <property type="match status" value="1"/>
</dbReference>
<evidence type="ECO:0000256" key="2">
    <source>
        <dbReference type="ARBA" id="ARBA00006275"/>
    </source>
</evidence>
<protein>
    <submittedName>
        <fullName evidence="8">Starch-binding associating with outer membrane</fullName>
    </submittedName>
</protein>
<dbReference type="RefSeq" id="WP_074979678.1">
    <property type="nucleotide sequence ID" value="NZ_FPAG01000008.1"/>
</dbReference>
<dbReference type="GO" id="GO:0009279">
    <property type="term" value="C:cell outer membrane"/>
    <property type="evidence" value="ECO:0007669"/>
    <property type="project" value="UniProtKB-SubCell"/>
</dbReference>
<dbReference type="Gene3D" id="1.25.40.390">
    <property type="match status" value="1"/>
</dbReference>
<evidence type="ECO:0000256" key="4">
    <source>
        <dbReference type="ARBA" id="ARBA00023136"/>
    </source>
</evidence>
<organism evidence="8 9">
    <name type="scientific">Zhouia amylolytica</name>
    <dbReference type="NCBI Taxonomy" id="376730"/>
    <lineage>
        <taxon>Bacteria</taxon>
        <taxon>Pseudomonadati</taxon>
        <taxon>Bacteroidota</taxon>
        <taxon>Flavobacteriia</taxon>
        <taxon>Flavobacteriales</taxon>
        <taxon>Flavobacteriaceae</taxon>
        <taxon>Zhouia</taxon>
    </lineage>
</organism>
<feature type="domain" description="RagB/SusD" evidence="6">
    <location>
        <begin position="315"/>
        <end position="622"/>
    </location>
</feature>
<evidence type="ECO:0000256" key="3">
    <source>
        <dbReference type="ARBA" id="ARBA00022729"/>
    </source>
</evidence>